<proteinExistence type="predicted"/>
<dbReference type="Pfam" id="PF19700">
    <property type="entry name" value="DUF6198"/>
    <property type="match status" value="1"/>
</dbReference>
<accession>A0A6P1TU21</accession>
<evidence type="ECO:0000256" key="1">
    <source>
        <dbReference type="SAM" id="Phobius"/>
    </source>
</evidence>
<feature type="transmembrane region" description="Helical" evidence="1">
    <location>
        <begin position="95"/>
        <end position="118"/>
    </location>
</feature>
<dbReference type="PANTHER" id="PTHR40078">
    <property type="entry name" value="INTEGRAL MEMBRANE PROTEIN-RELATED"/>
    <property type="match status" value="1"/>
</dbReference>
<dbReference type="PANTHER" id="PTHR40078:SF1">
    <property type="entry name" value="INTEGRAL MEMBRANE PROTEIN"/>
    <property type="match status" value="1"/>
</dbReference>
<dbReference type="Proteomes" id="UP000464314">
    <property type="component" value="Chromosome"/>
</dbReference>
<evidence type="ECO:0000313" key="3">
    <source>
        <dbReference type="Proteomes" id="UP000464314"/>
    </source>
</evidence>
<dbReference type="EMBL" id="CP048000">
    <property type="protein sequence ID" value="QHQ63792.1"/>
    <property type="molecule type" value="Genomic_DNA"/>
</dbReference>
<keyword evidence="1" id="KW-0812">Transmembrane</keyword>
<dbReference type="KEGG" id="anr:Ana3638_17005"/>
<keyword evidence="1" id="KW-1133">Transmembrane helix</keyword>
<dbReference type="InterPro" id="IPR038750">
    <property type="entry name" value="YczE/YyaS-like"/>
</dbReference>
<name>A0A6P1TU21_9FIRM</name>
<gene>
    <name evidence="2" type="ORF">Ana3638_17005</name>
</gene>
<dbReference type="AlphaFoldDB" id="A0A6P1TU21"/>
<evidence type="ECO:0008006" key="4">
    <source>
        <dbReference type="Google" id="ProtNLM"/>
    </source>
</evidence>
<feature type="transmembrane region" description="Helical" evidence="1">
    <location>
        <begin position="66"/>
        <end position="89"/>
    </location>
</feature>
<keyword evidence="1" id="KW-0472">Membrane</keyword>
<evidence type="ECO:0000313" key="2">
    <source>
        <dbReference type="EMBL" id="QHQ63792.1"/>
    </source>
</evidence>
<protein>
    <recommendedName>
        <fullName evidence="4">YitT family protein</fullName>
    </recommendedName>
</protein>
<feature type="transmembrane region" description="Helical" evidence="1">
    <location>
        <begin position="38"/>
        <end position="59"/>
    </location>
</feature>
<organism evidence="2 3">
    <name type="scientific">Anaerocolumna sedimenticola</name>
    <dbReference type="NCBI Taxonomy" id="2696063"/>
    <lineage>
        <taxon>Bacteria</taxon>
        <taxon>Bacillati</taxon>
        <taxon>Bacillota</taxon>
        <taxon>Clostridia</taxon>
        <taxon>Lachnospirales</taxon>
        <taxon>Lachnospiraceae</taxon>
        <taxon>Anaerocolumna</taxon>
    </lineage>
</organism>
<keyword evidence="3" id="KW-1185">Reference proteome</keyword>
<reference evidence="2 3" key="1">
    <citation type="submission" date="2020-01" db="EMBL/GenBank/DDBJ databases">
        <title>Genome analysis of Anaerocolumna sp. CBA3638.</title>
        <authorList>
            <person name="Kim J."/>
            <person name="Roh S.W."/>
        </authorList>
    </citation>
    <scope>NUCLEOTIDE SEQUENCE [LARGE SCALE GENOMIC DNA]</scope>
    <source>
        <strain evidence="2 3">CBA3638</strain>
    </source>
</reference>
<sequence>MALIGVTISGICVGIFNTAVLGADPFTVFVTGIGNIFGLEYGSIYPMVTGICLVLVFFIDKHYIGIATIFNLFGVGFVGQITMDLLALIFHNEPLWVRVLLLLFGLILLCFGASLYFTADLGVSAYDAMALILSKKTPITFRICRISTDVICVIIGFIFKATIGIGTLLTAFFMGPVIQWFIEHVAVPMLNGKKTVTQD</sequence>